<evidence type="ECO:0008006" key="12">
    <source>
        <dbReference type="Google" id="ProtNLM"/>
    </source>
</evidence>
<evidence type="ECO:0000256" key="9">
    <source>
        <dbReference type="ARBA" id="ARBA00023163"/>
    </source>
</evidence>
<evidence type="ECO:0000256" key="5">
    <source>
        <dbReference type="ARBA" id="ARBA00022771"/>
    </source>
</evidence>
<evidence type="ECO:0000256" key="4">
    <source>
        <dbReference type="ARBA" id="ARBA00022737"/>
    </source>
</evidence>
<reference evidence="11" key="1">
    <citation type="submission" date="2015-11" db="EMBL/GenBank/DDBJ databases">
        <title>De novo transcriptome assembly of four potential Pierce s Disease insect vectors from Arizona vineyards.</title>
        <authorList>
            <person name="Tassone E.E."/>
        </authorList>
    </citation>
    <scope>NUCLEOTIDE SEQUENCE</scope>
</reference>
<proteinExistence type="inferred from homology"/>
<gene>
    <name evidence="11" type="ORF">g.1167</name>
</gene>
<dbReference type="GO" id="GO:0008270">
    <property type="term" value="F:zinc ion binding"/>
    <property type="evidence" value="ECO:0007669"/>
    <property type="project" value="UniProtKB-KW"/>
</dbReference>
<evidence type="ECO:0000256" key="6">
    <source>
        <dbReference type="ARBA" id="ARBA00022833"/>
    </source>
</evidence>
<keyword evidence="6" id="KW-0862">Zinc</keyword>
<dbReference type="InterPro" id="IPR036671">
    <property type="entry name" value="DPH_MB_sf"/>
</dbReference>
<dbReference type="GO" id="GO:0003677">
    <property type="term" value="F:DNA binding"/>
    <property type="evidence" value="ECO:0007669"/>
    <property type="project" value="UniProtKB-KW"/>
</dbReference>
<accession>A0A1B6K3R6</accession>
<evidence type="ECO:0000256" key="2">
    <source>
        <dbReference type="ARBA" id="ARBA00006991"/>
    </source>
</evidence>
<sequence>AAQQQRDSQVIERWEDLLSGIPSIDKQLQPQPQNQDRDQYKYRCECGKAYLHSASLYNHKTYDCGKDRQFACPHCSYRSSMKGNLKRHVTIRHMDLLRDQMVKNMAATV</sequence>
<dbReference type="SUPFAM" id="SSF144217">
    <property type="entry name" value="CSL zinc finger"/>
    <property type="match status" value="1"/>
</dbReference>
<comment type="similarity">
    <text evidence="2">Belongs to the krueppel C2H2-type zinc-finger protein family.</text>
</comment>
<evidence type="ECO:0000256" key="1">
    <source>
        <dbReference type="ARBA" id="ARBA00004123"/>
    </source>
</evidence>
<protein>
    <recommendedName>
        <fullName evidence="12">C2H2-type domain-containing protein</fullName>
    </recommendedName>
</protein>
<keyword evidence="8" id="KW-0238">DNA-binding</keyword>
<dbReference type="SUPFAM" id="SSF57667">
    <property type="entry name" value="beta-beta-alpha zinc fingers"/>
    <property type="match status" value="1"/>
</dbReference>
<keyword evidence="5" id="KW-0863">Zinc-finger</keyword>
<keyword evidence="9" id="KW-0804">Transcription</keyword>
<dbReference type="FunFam" id="3.30.160.60:FF:000075">
    <property type="entry name" value="Putative zinc finger protein 536"/>
    <property type="match status" value="1"/>
</dbReference>
<keyword evidence="3" id="KW-0479">Metal-binding</keyword>
<feature type="non-terminal residue" evidence="11">
    <location>
        <position position="1"/>
    </location>
</feature>
<dbReference type="EMBL" id="GECU01001652">
    <property type="protein sequence ID" value="JAT06055.1"/>
    <property type="molecule type" value="Transcribed_RNA"/>
</dbReference>
<evidence type="ECO:0000256" key="7">
    <source>
        <dbReference type="ARBA" id="ARBA00023015"/>
    </source>
</evidence>
<dbReference type="GO" id="GO:0005634">
    <property type="term" value="C:nucleus"/>
    <property type="evidence" value="ECO:0007669"/>
    <property type="project" value="UniProtKB-SubCell"/>
</dbReference>
<comment type="subcellular location">
    <subcellularLocation>
        <location evidence="1">Nucleus</location>
    </subcellularLocation>
</comment>
<evidence type="ECO:0000256" key="8">
    <source>
        <dbReference type="ARBA" id="ARBA00023125"/>
    </source>
</evidence>
<keyword evidence="10" id="KW-0539">Nucleus</keyword>
<dbReference type="InterPro" id="IPR036236">
    <property type="entry name" value="Znf_C2H2_sf"/>
</dbReference>
<keyword evidence="4" id="KW-0677">Repeat</keyword>
<name>A0A1B6K3R6_9HEMI</name>
<evidence type="ECO:0000256" key="3">
    <source>
        <dbReference type="ARBA" id="ARBA00022723"/>
    </source>
</evidence>
<organism evidence="11">
    <name type="scientific">Homalodisca liturata</name>
    <dbReference type="NCBI Taxonomy" id="320908"/>
    <lineage>
        <taxon>Eukaryota</taxon>
        <taxon>Metazoa</taxon>
        <taxon>Ecdysozoa</taxon>
        <taxon>Arthropoda</taxon>
        <taxon>Hexapoda</taxon>
        <taxon>Insecta</taxon>
        <taxon>Pterygota</taxon>
        <taxon>Neoptera</taxon>
        <taxon>Paraneoptera</taxon>
        <taxon>Hemiptera</taxon>
        <taxon>Auchenorrhyncha</taxon>
        <taxon>Membracoidea</taxon>
        <taxon>Cicadellidae</taxon>
        <taxon>Cicadellinae</taxon>
        <taxon>Proconiini</taxon>
        <taxon>Homalodisca</taxon>
    </lineage>
</organism>
<evidence type="ECO:0000313" key="11">
    <source>
        <dbReference type="EMBL" id="JAT06055.1"/>
    </source>
</evidence>
<dbReference type="Gene3D" id="3.30.160.60">
    <property type="entry name" value="Classic Zinc Finger"/>
    <property type="match status" value="1"/>
</dbReference>
<keyword evidence="7" id="KW-0805">Transcription regulation</keyword>
<evidence type="ECO:0000256" key="10">
    <source>
        <dbReference type="ARBA" id="ARBA00023242"/>
    </source>
</evidence>
<dbReference type="AlphaFoldDB" id="A0A1B6K3R6"/>